<comment type="caution">
    <text evidence="1">The sequence shown here is derived from an EMBL/GenBank/DDBJ whole genome shotgun (WGS) entry which is preliminary data.</text>
</comment>
<dbReference type="AlphaFoldDB" id="A0A5S3QEH8"/>
<dbReference type="Gene3D" id="2.60.120.620">
    <property type="entry name" value="q2cbj1_9rhob like domain"/>
    <property type="match status" value="1"/>
</dbReference>
<dbReference type="OrthoDB" id="7345863at2"/>
<evidence type="ECO:0000313" key="2">
    <source>
        <dbReference type="Proteomes" id="UP000309550"/>
    </source>
</evidence>
<accession>A0A5S3QEH8</accession>
<dbReference type="Proteomes" id="UP000309550">
    <property type="component" value="Unassembled WGS sequence"/>
</dbReference>
<organism evidence="1 2">
    <name type="scientific">Sulfitobacter sabulilitoris</name>
    <dbReference type="NCBI Taxonomy" id="2562655"/>
    <lineage>
        <taxon>Bacteria</taxon>
        <taxon>Pseudomonadati</taxon>
        <taxon>Pseudomonadota</taxon>
        <taxon>Alphaproteobacteria</taxon>
        <taxon>Rhodobacterales</taxon>
        <taxon>Roseobacteraceae</taxon>
        <taxon>Sulfitobacter</taxon>
    </lineage>
</organism>
<reference evidence="1 2" key="1">
    <citation type="submission" date="2019-05" db="EMBL/GenBank/DDBJ databases">
        <title>Sulfitobacter sabulilitoris sp. nov., isolated from a marine sand.</title>
        <authorList>
            <person name="Yoon J.-H."/>
        </authorList>
    </citation>
    <scope>NUCLEOTIDE SEQUENCE [LARGE SCALE GENOMIC DNA]</scope>
    <source>
        <strain evidence="1 2">HSMS-29</strain>
    </source>
</reference>
<dbReference type="SUPFAM" id="SSF51197">
    <property type="entry name" value="Clavaminate synthase-like"/>
    <property type="match status" value="1"/>
</dbReference>
<evidence type="ECO:0000313" key="1">
    <source>
        <dbReference type="EMBL" id="TMM55572.1"/>
    </source>
</evidence>
<sequence length="243" mass="25997">MCDWARHARRAAQRAVADPSHAAQFQCKGTWFVGLDALDNDPQGRVAGAGPLRGAAVEAIRAVHGWPALHRAQISITYPDYPKPRATETDAAFAYRRDRDAAHVDGVLGLGSPKRRFVREPHSFILGVPLTDAAPQAAPLVVWDGSHRIMRDAFARAFAGRDPATLGDLDVTETYQAARRTAFETCARVVVHGAPGSAYVVHRLALHGVAPWGQGATAAPEGRMIAYFRPPMPGGAAAWVAAG</sequence>
<proteinExistence type="predicted"/>
<gene>
    <name evidence="1" type="ORF">FDT80_01150</name>
</gene>
<protein>
    <recommendedName>
        <fullName evidence="3">Phytanoyl-CoA dioxygenase</fullName>
    </recommendedName>
</protein>
<dbReference type="EMBL" id="VANS01000001">
    <property type="protein sequence ID" value="TMM55572.1"/>
    <property type="molecule type" value="Genomic_DNA"/>
</dbReference>
<name>A0A5S3QEH8_9RHOB</name>
<keyword evidence="2" id="KW-1185">Reference proteome</keyword>
<evidence type="ECO:0008006" key="3">
    <source>
        <dbReference type="Google" id="ProtNLM"/>
    </source>
</evidence>